<evidence type="ECO:0000313" key="2">
    <source>
        <dbReference type="Proteomes" id="UP001458880"/>
    </source>
</evidence>
<proteinExistence type="predicted"/>
<accession>A0AAW1LSP2</accession>
<sequence length="293" mass="33391">MQNESDTTKSDTLKIQNHDLDTLDIKNNRKKHGVLFPDTVRGIITGPSNCGKTNAMLSVIEHENSDTVRGIITGPSNCGKTNAMLSVIEHENGLKFENIYLYSKSLNQPKYVYLEKLLKPISILRKVIKTDKSMGRHNDIDCFYLSQTYAKVPKHLIRDNCFYLSQTYAKVPKHLIRDNANIIVLFKQDDLNLKHVYTDHVGTDMSFEQFKDMCSLCWKEPYSFITIFKDSLLNNDGKKVDINDSSIVKKNIDNEVADMKFVTDEIMKAEEDLLTPSFTTASSSKLDFLNSNS</sequence>
<evidence type="ECO:0008006" key="3">
    <source>
        <dbReference type="Google" id="ProtNLM"/>
    </source>
</evidence>
<organism evidence="1 2">
    <name type="scientific">Popillia japonica</name>
    <name type="common">Japanese beetle</name>
    <dbReference type="NCBI Taxonomy" id="7064"/>
    <lineage>
        <taxon>Eukaryota</taxon>
        <taxon>Metazoa</taxon>
        <taxon>Ecdysozoa</taxon>
        <taxon>Arthropoda</taxon>
        <taxon>Hexapoda</taxon>
        <taxon>Insecta</taxon>
        <taxon>Pterygota</taxon>
        <taxon>Neoptera</taxon>
        <taxon>Endopterygota</taxon>
        <taxon>Coleoptera</taxon>
        <taxon>Polyphaga</taxon>
        <taxon>Scarabaeiformia</taxon>
        <taxon>Scarabaeidae</taxon>
        <taxon>Rutelinae</taxon>
        <taxon>Popillia</taxon>
    </lineage>
</organism>
<protein>
    <recommendedName>
        <fullName evidence="3">G domain-containing protein</fullName>
    </recommendedName>
</protein>
<evidence type="ECO:0000313" key="1">
    <source>
        <dbReference type="EMBL" id="KAK9738174.1"/>
    </source>
</evidence>
<dbReference type="Proteomes" id="UP001458880">
    <property type="component" value="Unassembled WGS sequence"/>
</dbReference>
<dbReference type="EMBL" id="JASPKY010000089">
    <property type="protein sequence ID" value="KAK9738174.1"/>
    <property type="molecule type" value="Genomic_DNA"/>
</dbReference>
<keyword evidence="2" id="KW-1185">Reference proteome</keyword>
<name>A0AAW1LSP2_POPJA</name>
<reference evidence="1 2" key="1">
    <citation type="journal article" date="2024" name="BMC Genomics">
        <title>De novo assembly and annotation of Popillia japonica's genome with initial clues to its potential as an invasive pest.</title>
        <authorList>
            <person name="Cucini C."/>
            <person name="Boschi S."/>
            <person name="Funari R."/>
            <person name="Cardaioli E."/>
            <person name="Iannotti N."/>
            <person name="Marturano G."/>
            <person name="Paoli F."/>
            <person name="Bruttini M."/>
            <person name="Carapelli A."/>
            <person name="Frati F."/>
            <person name="Nardi F."/>
        </authorList>
    </citation>
    <scope>NUCLEOTIDE SEQUENCE [LARGE SCALE GENOMIC DNA]</scope>
    <source>
        <strain evidence="1">DMR45628</strain>
    </source>
</reference>
<comment type="caution">
    <text evidence="1">The sequence shown here is derived from an EMBL/GenBank/DDBJ whole genome shotgun (WGS) entry which is preliminary data.</text>
</comment>
<gene>
    <name evidence="1" type="ORF">QE152_g10040</name>
</gene>
<dbReference type="AlphaFoldDB" id="A0AAW1LSP2"/>